<sequence>MNKVQTFKLLPVLMFSGMAMAETVPVAAVASVQPNIATVPIAQDAILPQLSFAAQQARAAELAKRADYAFEQEQIRQEEARKLAEAEAKLQQVVGANTLLLSKTTAKVYLDNAFANMWNDKAAEKQFIKEYALLAASGVSAKSAKALEQILNQPEGQVRDMLLTDSFLDYLYYNKNVFKNANQWLYNLGSYTPKSPNEEQINQWINAVQEGRSGQFIANLVPRNHIYQETAQRVLSMSELGNAKKTTKAKKAKVAETGAAMTTGNDTFYKLALNAQRLRIIPSFNNGIFVNIPSYQLFYFRDGQLALQSKVIVGRDDRRTPVMYSKLSNVVVNPPWNIPPTILTKDIIPKLAKNPGFADSAGYEIFDGNGNKVNPRNVNWAQYVNSKNIPYRIRQKAGDDSALGRFKFNMPSSDAIYLHDTPNRGLFGKTDRALSSGCVRVERSDDLASILLKEAGWSMDRKQKVLASQKTTSANIRSDNPVYLYYVTAWVENGKVYTLPDIYKFDTAIPKNAVNWNKVKSVI</sequence>
<dbReference type="InterPro" id="IPR052905">
    <property type="entry name" value="LD-transpeptidase_YkuD-like"/>
</dbReference>
<reference evidence="10" key="1">
    <citation type="submission" date="2022-11" db="EMBL/GenBank/DDBJ databases">
        <authorList>
            <person name="Kamali M."/>
            <person name="Peak L."/>
            <person name="Go Y.Y."/>
            <person name="Balasuriya U.B.R."/>
            <person name="Carossino M."/>
        </authorList>
    </citation>
    <scope>NUCLEOTIDE SEQUENCE</scope>
    <source>
        <strain evidence="10">4524</strain>
    </source>
</reference>
<name>A0A9X4G1U0_ACTEU</name>
<gene>
    <name evidence="10" type="ORF">OQ257_01800</name>
</gene>
<dbReference type="PROSITE" id="PS52029">
    <property type="entry name" value="LD_TPASE"/>
    <property type="match status" value="1"/>
</dbReference>
<dbReference type="InterPro" id="IPR045380">
    <property type="entry name" value="LD_TPept_scaffold_dom"/>
</dbReference>
<keyword evidence="6 7" id="KW-0961">Cell wall biogenesis/degradation</keyword>
<evidence type="ECO:0000256" key="1">
    <source>
        <dbReference type="ARBA" id="ARBA00004752"/>
    </source>
</evidence>
<evidence type="ECO:0000256" key="2">
    <source>
        <dbReference type="ARBA" id="ARBA00005992"/>
    </source>
</evidence>
<dbReference type="GO" id="GO:0016740">
    <property type="term" value="F:transferase activity"/>
    <property type="evidence" value="ECO:0007669"/>
    <property type="project" value="UniProtKB-KW"/>
</dbReference>
<evidence type="ECO:0000259" key="9">
    <source>
        <dbReference type="PROSITE" id="PS52029"/>
    </source>
</evidence>
<evidence type="ECO:0000256" key="3">
    <source>
        <dbReference type="ARBA" id="ARBA00022679"/>
    </source>
</evidence>
<keyword evidence="4 7" id="KW-0133">Cell shape</keyword>
<dbReference type="EMBL" id="JAPHVQ010000001">
    <property type="protein sequence ID" value="MDE8033906.1"/>
    <property type="molecule type" value="Genomic_DNA"/>
</dbReference>
<dbReference type="RefSeq" id="WP_275217182.1">
    <property type="nucleotide sequence ID" value="NZ_JAPHVQ010000001.1"/>
</dbReference>
<dbReference type="SUPFAM" id="SSF141523">
    <property type="entry name" value="L,D-transpeptidase catalytic domain-like"/>
    <property type="match status" value="1"/>
</dbReference>
<accession>A0A9X4G1U0</accession>
<keyword evidence="5 7" id="KW-0573">Peptidoglycan synthesis</keyword>
<dbReference type="GO" id="GO:0004180">
    <property type="term" value="F:carboxypeptidase activity"/>
    <property type="evidence" value="ECO:0007669"/>
    <property type="project" value="UniProtKB-ARBA"/>
</dbReference>
<comment type="caution">
    <text evidence="10">The sequence shown here is derived from an EMBL/GenBank/DDBJ whole genome shotgun (WGS) entry which is preliminary data.</text>
</comment>
<keyword evidence="3" id="KW-0808">Transferase</keyword>
<evidence type="ECO:0000256" key="7">
    <source>
        <dbReference type="PROSITE-ProRule" id="PRU01373"/>
    </source>
</evidence>
<evidence type="ECO:0000256" key="6">
    <source>
        <dbReference type="ARBA" id="ARBA00023316"/>
    </source>
</evidence>
<dbReference type="GO" id="GO:0071555">
    <property type="term" value="P:cell wall organization"/>
    <property type="evidence" value="ECO:0007669"/>
    <property type="project" value="UniProtKB-UniRule"/>
</dbReference>
<evidence type="ECO:0000313" key="10">
    <source>
        <dbReference type="EMBL" id="MDE8033906.1"/>
    </source>
</evidence>
<feature type="active site" description="Proton donor/acceptor" evidence="7">
    <location>
        <position position="419"/>
    </location>
</feature>
<feature type="chain" id="PRO_5040983145" evidence="8">
    <location>
        <begin position="22"/>
        <end position="523"/>
    </location>
</feature>
<dbReference type="AlphaFoldDB" id="A0A9X4G1U0"/>
<dbReference type="GO" id="GO:0008360">
    <property type="term" value="P:regulation of cell shape"/>
    <property type="evidence" value="ECO:0007669"/>
    <property type="project" value="UniProtKB-UniRule"/>
</dbReference>
<dbReference type="PANTHER" id="PTHR41533:SF1">
    <property type="entry name" value="L,D-TRANSPEPTIDASE YCBB-RELATED"/>
    <property type="match status" value="1"/>
</dbReference>
<comment type="similarity">
    <text evidence="2">Belongs to the YkuD family.</text>
</comment>
<dbReference type="Gene3D" id="2.40.440.10">
    <property type="entry name" value="L,D-transpeptidase catalytic domain-like"/>
    <property type="match status" value="1"/>
</dbReference>
<dbReference type="PANTHER" id="PTHR41533">
    <property type="entry name" value="L,D-TRANSPEPTIDASE HI_1667-RELATED"/>
    <property type="match status" value="1"/>
</dbReference>
<dbReference type="Pfam" id="PF03734">
    <property type="entry name" value="YkuD"/>
    <property type="match status" value="1"/>
</dbReference>
<dbReference type="InterPro" id="IPR038063">
    <property type="entry name" value="Transpep_catalytic_dom"/>
</dbReference>
<organism evidence="10 11">
    <name type="scientific">Actinobacillus equuli subsp. equuli</name>
    <dbReference type="NCBI Taxonomy" id="202947"/>
    <lineage>
        <taxon>Bacteria</taxon>
        <taxon>Pseudomonadati</taxon>
        <taxon>Pseudomonadota</taxon>
        <taxon>Gammaproteobacteria</taxon>
        <taxon>Pasteurellales</taxon>
        <taxon>Pasteurellaceae</taxon>
        <taxon>Actinobacillus</taxon>
    </lineage>
</organism>
<evidence type="ECO:0000256" key="4">
    <source>
        <dbReference type="ARBA" id="ARBA00022960"/>
    </source>
</evidence>
<feature type="domain" description="L,D-TPase catalytic" evidence="9">
    <location>
        <begin position="286"/>
        <end position="468"/>
    </location>
</feature>
<evidence type="ECO:0000313" key="11">
    <source>
        <dbReference type="Proteomes" id="UP001142444"/>
    </source>
</evidence>
<keyword evidence="8" id="KW-0732">Signal</keyword>
<dbReference type="Pfam" id="PF20142">
    <property type="entry name" value="Scaffold"/>
    <property type="match status" value="1"/>
</dbReference>
<feature type="active site" description="Nucleophile" evidence="7">
    <location>
        <position position="438"/>
    </location>
</feature>
<dbReference type="Proteomes" id="UP001142444">
    <property type="component" value="Unassembled WGS sequence"/>
</dbReference>
<dbReference type="InterPro" id="IPR005490">
    <property type="entry name" value="LD_TPept_cat_dom"/>
</dbReference>
<evidence type="ECO:0000256" key="5">
    <source>
        <dbReference type="ARBA" id="ARBA00022984"/>
    </source>
</evidence>
<protein>
    <submittedName>
        <fullName evidence="10">L,D-transpeptidase family protein</fullName>
    </submittedName>
</protein>
<dbReference type="CDD" id="cd16913">
    <property type="entry name" value="YkuD_like"/>
    <property type="match status" value="1"/>
</dbReference>
<dbReference type="GO" id="GO:0009252">
    <property type="term" value="P:peptidoglycan biosynthetic process"/>
    <property type="evidence" value="ECO:0007669"/>
    <property type="project" value="UniProtKB-KW"/>
</dbReference>
<evidence type="ECO:0000256" key="8">
    <source>
        <dbReference type="SAM" id="SignalP"/>
    </source>
</evidence>
<reference evidence="10" key="2">
    <citation type="journal article" date="2023" name="Pathogens">
        <title>Pathological Features and Genomic Characterization of an Actinobacillus equuli subsp. equuli Bearing Unique Virulence-Associated Genes from an Adult Horse with Pleuropneumonia.</title>
        <authorList>
            <person name="Kamali M."/>
            <person name="Carossino M."/>
            <person name="Del Piero F."/>
            <person name="Peak L."/>
            <person name="Mitchell M.S."/>
            <person name="Willette J."/>
            <person name="Baker R."/>
            <person name="Li F."/>
            <person name="Kenez A."/>
            <person name="Balasuriya U.B.R."/>
            <person name="Go Y.Y."/>
        </authorList>
    </citation>
    <scope>NUCLEOTIDE SEQUENCE</scope>
    <source>
        <strain evidence="10">4524</strain>
    </source>
</reference>
<comment type="pathway">
    <text evidence="1 7">Cell wall biogenesis; peptidoglycan biosynthesis.</text>
</comment>
<proteinExistence type="inferred from homology"/>
<feature type="signal peptide" evidence="8">
    <location>
        <begin position="1"/>
        <end position="21"/>
    </location>
</feature>
<keyword evidence="11" id="KW-1185">Reference proteome</keyword>